<sequence>MCCIFLEIHYILVLFNHPLFHHPFLLRLIVIVSLSERTFVWCNH</sequence>
<reference evidence="1" key="1">
    <citation type="submission" date="2018-02" db="EMBL/GenBank/DDBJ databases">
        <title>Rhizophora mucronata_Transcriptome.</title>
        <authorList>
            <person name="Meera S.P."/>
            <person name="Sreeshan A."/>
            <person name="Augustine A."/>
        </authorList>
    </citation>
    <scope>NUCLEOTIDE SEQUENCE</scope>
    <source>
        <tissue evidence="1">Leaf</tissue>
    </source>
</reference>
<name>A0A2P2J198_RHIMU</name>
<proteinExistence type="predicted"/>
<dbReference type="AlphaFoldDB" id="A0A2P2J198"/>
<protein>
    <submittedName>
        <fullName evidence="1">Uncharacterized protein</fullName>
    </submittedName>
</protein>
<dbReference type="EMBL" id="GGEC01006769">
    <property type="protein sequence ID" value="MBW87252.1"/>
    <property type="molecule type" value="Transcribed_RNA"/>
</dbReference>
<evidence type="ECO:0000313" key="1">
    <source>
        <dbReference type="EMBL" id="MBW87252.1"/>
    </source>
</evidence>
<organism evidence="1">
    <name type="scientific">Rhizophora mucronata</name>
    <name type="common">Asiatic mangrove</name>
    <dbReference type="NCBI Taxonomy" id="61149"/>
    <lineage>
        <taxon>Eukaryota</taxon>
        <taxon>Viridiplantae</taxon>
        <taxon>Streptophyta</taxon>
        <taxon>Embryophyta</taxon>
        <taxon>Tracheophyta</taxon>
        <taxon>Spermatophyta</taxon>
        <taxon>Magnoliopsida</taxon>
        <taxon>eudicotyledons</taxon>
        <taxon>Gunneridae</taxon>
        <taxon>Pentapetalae</taxon>
        <taxon>rosids</taxon>
        <taxon>fabids</taxon>
        <taxon>Malpighiales</taxon>
        <taxon>Rhizophoraceae</taxon>
        <taxon>Rhizophora</taxon>
    </lineage>
</organism>
<accession>A0A2P2J198</accession>